<keyword evidence="2" id="KW-1185">Reference proteome</keyword>
<dbReference type="AlphaFoldDB" id="A0A2T9Y2Q7"/>
<accession>A0A2T9Y2Q7</accession>
<proteinExistence type="predicted"/>
<organism evidence="1 2">
    <name type="scientific">Smittium simulii</name>
    <dbReference type="NCBI Taxonomy" id="133385"/>
    <lineage>
        <taxon>Eukaryota</taxon>
        <taxon>Fungi</taxon>
        <taxon>Fungi incertae sedis</taxon>
        <taxon>Zoopagomycota</taxon>
        <taxon>Kickxellomycotina</taxon>
        <taxon>Harpellomycetes</taxon>
        <taxon>Harpellales</taxon>
        <taxon>Legeriomycetaceae</taxon>
        <taxon>Smittium</taxon>
    </lineage>
</organism>
<protein>
    <submittedName>
        <fullName evidence="1">Uncharacterized protein</fullName>
    </submittedName>
</protein>
<evidence type="ECO:0000313" key="2">
    <source>
        <dbReference type="Proteomes" id="UP000245383"/>
    </source>
</evidence>
<sequence length="202" mass="23571">MFNFNNINEPINGFQLIGSSIRLVDHWDSQPAKDARDFYEKEIPKNRNPIVMCRKCQRHVSQKEKLINYNNTLKPTFRMFGQPSKRHVNQEKVHKEPKKVKLFMDYKKPPPPAPSKTVAATETLLGYTKNNILKTVIISGFDTKYVKESNFFLRNHVQEMQLETFKRRVEKIKAIKIITQTEIPISSLAKLDLLNLDSDNLL</sequence>
<reference evidence="1 2" key="1">
    <citation type="journal article" date="2018" name="MBio">
        <title>Comparative Genomics Reveals the Core Gene Toolbox for the Fungus-Insect Symbiosis.</title>
        <authorList>
            <person name="Wang Y."/>
            <person name="Stata M."/>
            <person name="Wang W."/>
            <person name="Stajich J.E."/>
            <person name="White M.M."/>
            <person name="Moncalvo J.M."/>
        </authorList>
    </citation>
    <scope>NUCLEOTIDE SEQUENCE [LARGE SCALE GENOMIC DNA]</scope>
    <source>
        <strain evidence="1 2">SWE-8-4</strain>
    </source>
</reference>
<evidence type="ECO:0000313" key="1">
    <source>
        <dbReference type="EMBL" id="PVU86544.1"/>
    </source>
</evidence>
<dbReference type="EMBL" id="MBFR01000650">
    <property type="protein sequence ID" value="PVU86544.1"/>
    <property type="molecule type" value="Genomic_DNA"/>
</dbReference>
<gene>
    <name evidence="1" type="ORF">BB561_006666</name>
</gene>
<comment type="caution">
    <text evidence="1">The sequence shown here is derived from an EMBL/GenBank/DDBJ whole genome shotgun (WGS) entry which is preliminary data.</text>
</comment>
<dbReference type="Proteomes" id="UP000245383">
    <property type="component" value="Unassembled WGS sequence"/>
</dbReference>
<name>A0A2T9Y2Q7_9FUNG</name>